<feature type="transmembrane region" description="Helical" evidence="1">
    <location>
        <begin position="57"/>
        <end position="80"/>
    </location>
</feature>
<feature type="transmembrane region" description="Helical" evidence="1">
    <location>
        <begin position="134"/>
        <end position="155"/>
    </location>
</feature>
<evidence type="ECO:0000313" key="2">
    <source>
        <dbReference type="EMBL" id="KAA9006028.1"/>
    </source>
</evidence>
<feature type="transmembrane region" description="Helical" evidence="1">
    <location>
        <begin position="167"/>
        <end position="185"/>
    </location>
</feature>
<evidence type="ECO:0000313" key="3">
    <source>
        <dbReference type="Proteomes" id="UP000326554"/>
    </source>
</evidence>
<feature type="transmembrane region" description="Helical" evidence="1">
    <location>
        <begin position="92"/>
        <end position="114"/>
    </location>
</feature>
<dbReference type="InterPro" id="IPR025495">
    <property type="entry name" value="DUF4386"/>
</dbReference>
<accession>A0A5J5GDR8</accession>
<keyword evidence="1" id="KW-1133">Transmembrane helix</keyword>
<comment type="caution">
    <text evidence="2">The sequence shown here is derived from an EMBL/GenBank/DDBJ whole genome shotgun (WGS) entry which is preliminary data.</text>
</comment>
<sequence length="227" mass="22669">MPATSLTQMARGAGALYLLIIVLGLTAEVGLRGGLLVPGDAMATGAAIAAGAQKLRLAIASDAVMALADVGLAVLLYRLLKDFGPTLALGATAFRLVQAAVIGASLPLLFAATVHAGTEAGAPLAAEALARHGFAYDMGLLFFGVNSVLTGLLIARTGRVGRTLGPLLIAAGAVYLAGSFLRILAPGAAEAFAPAYGICVISETAVCVWLLSGGAWRGQRSSGLAAA</sequence>
<dbReference type="RefSeq" id="WP_150446280.1">
    <property type="nucleotide sequence ID" value="NZ_VYQE01000005.1"/>
</dbReference>
<dbReference type="Proteomes" id="UP000326554">
    <property type="component" value="Unassembled WGS sequence"/>
</dbReference>
<organism evidence="2 3">
    <name type="scientific">Histidinibacterium aquaticum</name>
    <dbReference type="NCBI Taxonomy" id="2613962"/>
    <lineage>
        <taxon>Bacteria</taxon>
        <taxon>Pseudomonadati</taxon>
        <taxon>Pseudomonadota</taxon>
        <taxon>Alphaproteobacteria</taxon>
        <taxon>Rhodobacterales</taxon>
        <taxon>Paracoccaceae</taxon>
        <taxon>Histidinibacterium</taxon>
    </lineage>
</organism>
<feature type="transmembrane region" description="Helical" evidence="1">
    <location>
        <begin position="12"/>
        <end position="37"/>
    </location>
</feature>
<keyword evidence="1" id="KW-0812">Transmembrane</keyword>
<protein>
    <submittedName>
        <fullName evidence="2">DUF4386 domain-containing protein</fullName>
    </submittedName>
</protein>
<keyword evidence="1" id="KW-0472">Membrane</keyword>
<name>A0A5J5GDR8_9RHOB</name>
<evidence type="ECO:0000256" key="1">
    <source>
        <dbReference type="SAM" id="Phobius"/>
    </source>
</evidence>
<dbReference type="EMBL" id="VYQE01000005">
    <property type="protein sequence ID" value="KAA9006028.1"/>
    <property type="molecule type" value="Genomic_DNA"/>
</dbReference>
<keyword evidence="3" id="KW-1185">Reference proteome</keyword>
<proteinExistence type="predicted"/>
<feature type="transmembrane region" description="Helical" evidence="1">
    <location>
        <begin position="191"/>
        <end position="211"/>
    </location>
</feature>
<dbReference type="AlphaFoldDB" id="A0A5J5GDR8"/>
<dbReference type="Pfam" id="PF14329">
    <property type="entry name" value="DUF4386"/>
    <property type="match status" value="1"/>
</dbReference>
<reference evidence="2 3" key="1">
    <citation type="submission" date="2019-09" db="EMBL/GenBank/DDBJ databases">
        <authorList>
            <person name="Park J.-S."/>
            <person name="Choi H.-J."/>
        </authorList>
    </citation>
    <scope>NUCLEOTIDE SEQUENCE [LARGE SCALE GENOMIC DNA]</scope>
    <source>
        <strain evidence="2 3">176SS1-4</strain>
    </source>
</reference>
<gene>
    <name evidence="2" type="ORF">F3S47_15865</name>
</gene>